<dbReference type="AlphaFoldDB" id="A0A0C3B2K3"/>
<feature type="region of interest" description="Disordered" evidence="2">
    <location>
        <begin position="220"/>
        <end position="260"/>
    </location>
</feature>
<dbReference type="InterPro" id="IPR003888">
    <property type="entry name" value="FYrich_N"/>
</dbReference>
<dbReference type="EMBL" id="KN824283">
    <property type="protein sequence ID" value="KIM31050.1"/>
    <property type="molecule type" value="Genomic_DNA"/>
</dbReference>
<organism evidence="3 4">
    <name type="scientific">Serendipita vermifera MAFF 305830</name>
    <dbReference type="NCBI Taxonomy" id="933852"/>
    <lineage>
        <taxon>Eukaryota</taxon>
        <taxon>Fungi</taxon>
        <taxon>Dikarya</taxon>
        <taxon>Basidiomycota</taxon>
        <taxon>Agaricomycotina</taxon>
        <taxon>Agaricomycetes</taxon>
        <taxon>Sebacinales</taxon>
        <taxon>Serendipitaceae</taxon>
        <taxon>Serendipita</taxon>
    </lineage>
</organism>
<keyword evidence="1" id="KW-0175">Coiled coil</keyword>
<accession>A0A0C3B2K3</accession>
<evidence type="ECO:0000256" key="2">
    <source>
        <dbReference type="SAM" id="MobiDB-lite"/>
    </source>
</evidence>
<evidence type="ECO:0000313" key="3">
    <source>
        <dbReference type="EMBL" id="KIM31050.1"/>
    </source>
</evidence>
<keyword evidence="4" id="KW-1185">Reference proteome</keyword>
<feature type="region of interest" description="Disordered" evidence="2">
    <location>
        <begin position="139"/>
        <end position="185"/>
    </location>
</feature>
<dbReference type="GO" id="GO:0005634">
    <property type="term" value="C:nucleus"/>
    <property type="evidence" value="ECO:0007669"/>
    <property type="project" value="InterPro"/>
</dbReference>
<dbReference type="PROSITE" id="PS51542">
    <property type="entry name" value="FYRN"/>
    <property type="match status" value="1"/>
</dbReference>
<evidence type="ECO:0000313" key="4">
    <source>
        <dbReference type="Proteomes" id="UP000054097"/>
    </source>
</evidence>
<dbReference type="Pfam" id="PF05964">
    <property type="entry name" value="FYRN"/>
    <property type="match status" value="1"/>
</dbReference>
<dbReference type="OrthoDB" id="285793at2759"/>
<feature type="compositionally biased region" description="Basic and acidic residues" evidence="2">
    <location>
        <begin position="139"/>
        <end position="157"/>
    </location>
</feature>
<feature type="coiled-coil region" evidence="1">
    <location>
        <begin position="51"/>
        <end position="85"/>
    </location>
</feature>
<gene>
    <name evidence="3" type="ORF">M408DRAFT_274721</name>
</gene>
<proteinExistence type="predicted"/>
<name>A0A0C3B2K3_SERVB</name>
<dbReference type="Proteomes" id="UP000054097">
    <property type="component" value="Unassembled WGS sequence"/>
</dbReference>
<evidence type="ECO:0000256" key="1">
    <source>
        <dbReference type="SAM" id="Coils"/>
    </source>
</evidence>
<dbReference type="HOGENOM" id="CLU_883291_0_0_1"/>
<protein>
    <submittedName>
        <fullName evidence="3">Uncharacterized protein</fullName>
    </submittedName>
</protein>
<reference evidence="4" key="2">
    <citation type="submission" date="2015-01" db="EMBL/GenBank/DDBJ databases">
        <title>Evolutionary Origins and Diversification of the Mycorrhizal Mutualists.</title>
        <authorList>
            <consortium name="DOE Joint Genome Institute"/>
            <consortium name="Mycorrhizal Genomics Consortium"/>
            <person name="Kohler A."/>
            <person name="Kuo A."/>
            <person name="Nagy L.G."/>
            <person name="Floudas D."/>
            <person name="Copeland A."/>
            <person name="Barry K.W."/>
            <person name="Cichocki N."/>
            <person name="Veneault-Fourrey C."/>
            <person name="LaButti K."/>
            <person name="Lindquist E.A."/>
            <person name="Lipzen A."/>
            <person name="Lundell T."/>
            <person name="Morin E."/>
            <person name="Murat C."/>
            <person name="Riley R."/>
            <person name="Ohm R."/>
            <person name="Sun H."/>
            <person name="Tunlid A."/>
            <person name="Henrissat B."/>
            <person name="Grigoriev I.V."/>
            <person name="Hibbett D.S."/>
            <person name="Martin F."/>
        </authorList>
    </citation>
    <scope>NUCLEOTIDE SEQUENCE [LARGE SCALE GENOMIC DNA]</scope>
    <source>
        <strain evidence="4">MAFF 305830</strain>
    </source>
</reference>
<sequence length="315" mass="34644">MALAQKLSSHGFRTPADLVDGINNLKIMHENHEQQFRQEIQTVEQQQDLKLEAIQSEMRNCREMFEKLQLERDVLMQRVRQLESGEGTGSRPSALPLGLPSSRAASFVQTVLGVHYEALGLHNTQERVRPVRLSALQREKMIGDMKDDSASEKEPRRSSKRQRPVKPAPSAQVTTDGPVLEDGTIPLVAKSGTRIRLKPIVAPKGEPDDEGSVDVSISELQAGDLPASGRTGIKRPRSPASSVQGPSKPAKKRNTASAGTRNKINIQTIPRAPDGTPLLPMQVGMFTLRNLGQIIGPDDLSTQKTLYPIGYQCER</sequence>
<reference evidence="3 4" key="1">
    <citation type="submission" date="2014-04" db="EMBL/GenBank/DDBJ databases">
        <authorList>
            <consortium name="DOE Joint Genome Institute"/>
            <person name="Kuo A."/>
            <person name="Zuccaro A."/>
            <person name="Kohler A."/>
            <person name="Nagy L.G."/>
            <person name="Floudas D."/>
            <person name="Copeland A."/>
            <person name="Barry K.W."/>
            <person name="Cichocki N."/>
            <person name="Veneault-Fourrey C."/>
            <person name="LaButti K."/>
            <person name="Lindquist E.A."/>
            <person name="Lipzen A."/>
            <person name="Lundell T."/>
            <person name="Morin E."/>
            <person name="Murat C."/>
            <person name="Sun H."/>
            <person name="Tunlid A."/>
            <person name="Henrissat B."/>
            <person name="Grigoriev I.V."/>
            <person name="Hibbett D.S."/>
            <person name="Martin F."/>
            <person name="Nordberg H.P."/>
            <person name="Cantor M.N."/>
            <person name="Hua S.X."/>
        </authorList>
    </citation>
    <scope>NUCLEOTIDE SEQUENCE [LARGE SCALE GENOMIC DNA]</scope>
    <source>
        <strain evidence="3 4">MAFF 305830</strain>
    </source>
</reference>